<dbReference type="EMBL" id="JH668343">
    <property type="protein sequence ID" value="KAG6447404.1"/>
    <property type="molecule type" value="Genomic_DNA"/>
</dbReference>
<dbReference type="InterPro" id="IPR006616">
    <property type="entry name" value="DM9_repeat"/>
</dbReference>
<name>A0A921YXD7_MANSE</name>
<evidence type="ECO:0000313" key="2">
    <source>
        <dbReference type="EMBL" id="KAG6447404.1"/>
    </source>
</evidence>
<feature type="region of interest" description="Disordered" evidence="1">
    <location>
        <begin position="1428"/>
        <end position="1453"/>
    </location>
</feature>
<dbReference type="Pfam" id="PF11901">
    <property type="entry name" value="DM9"/>
    <property type="match status" value="1"/>
</dbReference>
<feature type="compositionally biased region" description="Low complexity" evidence="1">
    <location>
        <begin position="1330"/>
        <end position="1358"/>
    </location>
</feature>
<keyword evidence="3" id="KW-1185">Reference proteome</keyword>
<feature type="region of interest" description="Disordered" evidence="1">
    <location>
        <begin position="701"/>
        <end position="806"/>
    </location>
</feature>
<reference evidence="2" key="2">
    <citation type="submission" date="2020-12" db="EMBL/GenBank/DDBJ databases">
        <authorList>
            <person name="Kanost M."/>
        </authorList>
    </citation>
    <scope>NUCLEOTIDE SEQUENCE</scope>
</reference>
<proteinExistence type="predicted"/>
<evidence type="ECO:0000256" key="1">
    <source>
        <dbReference type="SAM" id="MobiDB-lite"/>
    </source>
</evidence>
<organism evidence="2 3">
    <name type="scientific">Manduca sexta</name>
    <name type="common">Tobacco hawkmoth</name>
    <name type="synonym">Tobacco hornworm</name>
    <dbReference type="NCBI Taxonomy" id="7130"/>
    <lineage>
        <taxon>Eukaryota</taxon>
        <taxon>Metazoa</taxon>
        <taxon>Ecdysozoa</taxon>
        <taxon>Arthropoda</taxon>
        <taxon>Hexapoda</taxon>
        <taxon>Insecta</taxon>
        <taxon>Pterygota</taxon>
        <taxon>Neoptera</taxon>
        <taxon>Endopterygota</taxon>
        <taxon>Lepidoptera</taxon>
        <taxon>Glossata</taxon>
        <taxon>Ditrysia</taxon>
        <taxon>Bombycoidea</taxon>
        <taxon>Sphingidae</taxon>
        <taxon>Sphinginae</taxon>
        <taxon>Sphingini</taxon>
        <taxon>Manduca</taxon>
    </lineage>
</organism>
<reference evidence="2" key="1">
    <citation type="journal article" date="2016" name="Insect Biochem. Mol. Biol.">
        <title>Multifaceted biological insights from a draft genome sequence of the tobacco hornworm moth, Manduca sexta.</title>
        <authorList>
            <person name="Kanost M.R."/>
            <person name="Arrese E.L."/>
            <person name="Cao X."/>
            <person name="Chen Y.R."/>
            <person name="Chellapilla S."/>
            <person name="Goldsmith M.R."/>
            <person name="Grosse-Wilde E."/>
            <person name="Heckel D.G."/>
            <person name="Herndon N."/>
            <person name="Jiang H."/>
            <person name="Papanicolaou A."/>
            <person name="Qu J."/>
            <person name="Soulages J.L."/>
            <person name="Vogel H."/>
            <person name="Walters J."/>
            <person name="Waterhouse R.M."/>
            <person name="Ahn S.J."/>
            <person name="Almeida F.C."/>
            <person name="An C."/>
            <person name="Aqrawi P."/>
            <person name="Bretschneider A."/>
            <person name="Bryant W.B."/>
            <person name="Bucks S."/>
            <person name="Chao H."/>
            <person name="Chevignon G."/>
            <person name="Christen J.M."/>
            <person name="Clarke D.F."/>
            <person name="Dittmer N.T."/>
            <person name="Ferguson L.C.F."/>
            <person name="Garavelou S."/>
            <person name="Gordon K.H.J."/>
            <person name="Gunaratna R.T."/>
            <person name="Han Y."/>
            <person name="Hauser F."/>
            <person name="He Y."/>
            <person name="Heidel-Fischer H."/>
            <person name="Hirsh A."/>
            <person name="Hu Y."/>
            <person name="Jiang H."/>
            <person name="Kalra D."/>
            <person name="Klinner C."/>
            <person name="Konig C."/>
            <person name="Kovar C."/>
            <person name="Kroll A.R."/>
            <person name="Kuwar S.S."/>
            <person name="Lee S.L."/>
            <person name="Lehman R."/>
            <person name="Li K."/>
            <person name="Li Z."/>
            <person name="Liang H."/>
            <person name="Lovelace S."/>
            <person name="Lu Z."/>
            <person name="Mansfield J.H."/>
            <person name="McCulloch K.J."/>
            <person name="Mathew T."/>
            <person name="Morton B."/>
            <person name="Muzny D.M."/>
            <person name="Neunemann D."/>
            <person name="Ongeri F."/>
            <person name="Pauchet Y."/>
            <person name="Pu L.L."/>
            <person name="Pyrousis I."/>
            <person name="Rao X.J."/>
            <person name="Redding A."/>
            <person name="Roesel C."/>
            <person name="Sanchez-Gracia A."/>
            <person name="Schaack S."/>
            <person name="Shukla A."/>
            <person name="Tetreau G."/>
            <person name="Wang Y."/>
            <person name="Xiong G.H."/>
            <person name="Traut W."/>
            <person name="Walsh T.K."/>
            <person name="Worley K.C."/>
            <person name="Wu D."/>
            <person name="Wu W."/>
            <person name="Wu Y.Q."/>
            <person name="Zhang X."/>
            <person name="Zou Z."/>
            <person name="Zucker H."/>
            <person name="Briscoe A.D."/>
            <person name="Burmester T."/>
            <person name="Clem R.J."/>
            <person name="Feyereisen R."/>
            <person name="Grimmelikhuijzen C.J.P."/>
            <person name="Hamodrakas S.J."/>
            <person name="Hansson B.S."/>
            <person name="Huguet E."/>
            <person name="Jermiin L.S."/>
            <person name="Lan Q."/>
            <person name="Lehman H.K."/>
            <person name="Lorenzen M."/>
            <person name="Merzendorfer H."/>
            <person name="Michalopoulos I."/>
            <person name="Morton D.B."/>
            <person name="Muthukrishnan S."/>
            <person name="Oakeshott J.G."/>
            <person name="Palmer W."/>
            <person name="Park Y."/>
            <person name="Passarelli A.L."/>
            <person name="Rozas J."/>
            <person name="Schwartz L.M."/>
            <person name="Smith W."/>
            <person name="Southgate A."/>
            <person name="Vilcinskas A."/>
            <person name="Vogt R."/>
            <person name="Wang P."/>
            <person name="Werren J."/>
            <person name="Yu X.Q."/>
            <person name="Zhou J.J."/>
            <person name="Brown S.J."/>
            <person name="Scherer S.E."/>
            <person name="Richards S."/>
            <person name="Blissard G.W."/>
        </authorList>
    </citation>
    <scope>NUCLEOTIDE SEQUENCE</scope>
</reference>
<dbReference type="Proteomes" id="UP000791440">
    <property type="component" value="Unassembled WGS sequence"/>
</dbReference>
<sequence length="1734" mass="195469">MKDMVEICSNYLAQNAEYNKDKGPAFKLLIQTMRSRSSVVLFEKDKLRKTYSKAANELEEAKGLDNDHDEPNLSQEIHANLTQLVENVTPNELKTDMAETVDISSKYLSQRAIDELERGPAFDVLIQELEMRGADPFTPQFTSLGVKYAAAYELKTAPGLSSVTPDETTAPIFVAALHRAADAGTPKTLRKDMHDVIERCGNYLSAFVRDRDKAMQIILKAMKSNPTKELTKRRRYALDYGTAATETEAAPIVVPFLAIKDIATEGKDNLNKDVETVTPVELKTAMKSAVQDVSRYLSQPVALRSGAAGARYPLNFLSAVTKSLGARPLFKFKSYGQTYSDAADVLKYAGPLESDPKCEQLQYEIMSEMKRGVPTKLAPTVASGLDEVSVDAAKHLAKIGTEKGKAMDYLVGVMKQKGLSTLGQLQGYQQTYNDGARRIENAPTLVNEKIDKGVYENVRGKLTKLITEKPSPEHEKLLPADAEKRQVLADLMGRKGDQILGEDGLYKMTYTEASDDIMKAPVGVVTASDEAKNKEMHRRISSAIPDKKMHEILKDPANEGAAYLTDVIHDRGEAIQVIHDEMKDRKGKDFLTIGKFKKTHGEAAAMISEANKFGGQHPSPVIMDKVKERIDELPKAGASEGANRQMDDTTSIVSAYIAGVATDECGLDAKALAALDRKGKSASALNVADAEAERLRLEAEEAERRKREEEDIKKREEEERRKREEEEKKKSGEDEERKRREQDEMRRLEEERKRKGDEEEARRKREEEERKRLEEEAKKSKEADEKKDKRAGKPSRSSAADQDREREQALSILHTQLRARDKEILYKQPHTELTHSQASHWIGMKPPMKVDKSVKESADTGRLHKKFERKLSLLVAKSTPANMYDTMQDVIIESSRILSEYFVSSNYKALVQEALISEMQKRGNEILIEVDGAAETFFFSAQRLKKAKSMEVKEPCSQVAYHLNKRLDDMIRCRSMARKLTATMKDHVKDASDYLSEQVTKPDEQIEAYVSLLEEMEAAGDTLLIEGNIPKSYKDAAAYLRQLTSLEDQIGRANSTLQASIEGKLKTLMANVTASGYSVPVMHGVIKDSTRLLVSYIMLQGEKTEALKIMIEKMEQTGECVLLRHGNLRKSYVEGANRLCGKNTDQLGVPSADPVVARKIQIKLNNLMRDCTPPKYQPLIDDVIEDATMYLAVHFLQPHIIKVCKCMKNVFVQCELWCDEILRRVARPCCTCSRHISAQALEDLAPGQRLRISPGSSRAFAPGLQISLTQCPARPTRSPRRGEKPTRQPCPASKPTEGCRQTTASYLLYSTEYNIRGGFDASPTRALLQTPSNSLQTPSTPSSPSPSGLTSYSSTSPLRSHFFNMHDKNQIVQRENEPIYQTTRKQIVSDTSTSSSFHTPPTSNLASLADTVNTPFWQNPTAMYARYSRNTNRQPPENEASSKKRSRLRSGYSARTPIVSTDQMSDWHAMMVSLMWNVQAWRDWIQENIDRARAFQRPRAESDSDVNENWAAFQRRVATEALQWRQYNTFSRQLTLRLVLRYQDKQIVSPTRATVKTQAYMECQREMLDIIDMFNRWTQWLTLVIKETDSLREDPHSDGSLQETRWQYFKSKVEEYADDWDKYNMHLKVCWEHKYRSLIADWLPAWEQSGPVWVVSACGAVPSGAVAAGVFDGEVVWVARTTHKCNVLPAALHPSKHCCIVYADGAVHHYTKYQVSSACYCLNTNLYTDKHCQI</sequence>
<feature type="region of interest" description="Disordered" evidence="1">
    <location>
        <begin position="1271"/>
        <end position="1298"/>
    </location>
</feature>
<comment type="caution">
    <text evidence="2">The sequence shown here is derived from an EMBL/GenBank/DDBJ whole genome shotgun (WGS) entry which is preliminary data.</text>
</comment>
<evidence type="ECO:0000313" key="3">
    <source>
        <dbReference type="Proteomes" id="UP000791440"/>
    </source>
</evidence>
<feature type="compositionally biased region" description="Low complexity" evidence="1">
    <location>
        <begin position="1389"/>
        <end position="1403"/>
    </location>
</feature>
<dbReference type="SMART" id="SM00696">
    <property type="entry name" value="DM9"/>
    <property type="match status" value="1"/>
</dbReference>
<accession>A0A921YXD7</accession>
<feature type="region of interest" description="Disordered" evidence="1">
    <location>
        <begin position="1322"/>
        <end position="1359"/>
    </location>
</feature>
<protein>
    <submittedName>
        <fullName evidence="2">Uncharacterized protein</fullName>
    </submittedName>
</protein>
<feature type="compositionally biased region" description="Basic and acidic residues" evidence="1">
    <location>
        <begin position="701"/>
        <end position="788"/>
    </location>
</feature>
<feature type="region of interest" description="Disordered" evidence="1">
    <location>
        <begin position="1385"/>
        <end position="1406"/>
    </location>
</feature>
<gene>
    <name evidence="2" type="ORF">O3G_MSEX004948</name>
</gene>